<dbReference type="InterPro" id="IPR027329">
    <property type="entry name" value="TPX2_C"/>
</dbReference>
<feature type="compositionally biased region" description="Basic and acidic residues" evidence="7">
    <location>
        <begin position="46"/>
        <end position="75"/>
    </location>
</feature>
<dbReference type="GO" id="GO:0005819">
    <property type="term" value="C:spindle"/>
    <property type="evidence" value="ECO:0007669"/>
    <property type="project" value="InterPro"/>
</dbReference>
<dbReference type="EMBL" id="OX459123">
    <property type="protein sequence ID" value="CAI9110297.1"/>
    <property type="molecule type" value="Genomic_DNA"/>
</dbReference>
<keyword evidence="10" id="KW-1185">Reference proteome</keyword>
<protein>
    <submittedName>
        <fullName evidence="9">OLC1v1010296C1</fullName>
    </submittedName>
</protein>
<dbReference type="InterPro" id="IPR009675">
    <property type="entry name" value="TPX2_fam"/>
</dbReference>
<proteinExistence type="inferred from homology"/>
<evidence type="ECO:0000256" key="4">
    <source>
        <dbReference type="ARBA" id="ARBA00022701"/>
    </source>
</evidence>
<evidence type="ECO:0000256" key="1">
    <source>
        <dbReference type="ARBA" id="ARBA00004245"/>
    </source>
</evidence>
<dbReference type="PANTHER" id="PTHR14326:SF39">
    <property type="entry name" value="TPX2 (TARGETING PROTEIN FOR XKLP2) PROTEIN FAMILY"/>
    <property type="match status" value="1"/>
</dbReference>
<evidence type="ECO:0000256" key="5">
    <source>
        <dbReference type="ARBA" id="ARBA00023212"/>
    </source>
</evidence>
<dbReference type="GO" id="GO:0008017">
    <property type="term" value="F:microtubule binding"/>
    <property type="evidence" value="ECO:0007669"/>
    <property type="project" value="TreeGrafter"/>
</dbReference>
<dbReference type="GO" id="GO:0060236">
    <property type="term" value="P:regulation of mitotic spindle organization"/>
    <property type="evidence" value="ECO:0007669"/>
    <property type="project" value="InterPro"/>
</dbReference>
<feature type="compositionally biased region" description="Low complexity" evidence="7">
    <location>
        <begin position="11"/>
        <end position="29"/>
    </location>
</feature>
<dbReference type="GO" id="GO:0090307">
    <property type="term" value="P:mitotic spindle assembly"/>
    <property type="evidence" value="ECO:0007669"/>
    <property type="project" value="TreeGrafter"/>
</dbReference>
<dbReference type="PANTHER" id="PTHR14326">
    <property type="entry name" value="TARGETING PROTEIN FOR XKLP2"/>
    <property type="match status" value="1"/>
</dbReference>
<sequence>MESPNSKYAQKYVKSRSPSPVSPASSKGVGRQISPLKTLMRSNSAPRDDTQRERQSVDKTKATQKNVTKENTKPVDFKLHTQERAVRRALFDYTVATKIYIMERQKRQVEKLLKTIEDEEVKLLRKELIPRAQLMPYFDKPFLPQRSTRPLTVPKEPSFKLVK</sequence>
<feature type="region of interest" description="Disordered" evidence="7">
    <location>
        <begin position="1"/>
        <end position="75"/>
    </location>
</feature>
<gene>
    <name evidence="9" type="ORF">OLC1_LOCUS17984</name>
</gene>
<feature type="domain" description="TPX2 C-terminal" evidence="8">
    <location>
        <begin position="77"/>
        <end position="152"/>
    </location>
</feature>
<evidence type="ECO:0000256" key="7">
    <source>
        <dbReference type="SAM" id="MobiDB-lite"/>
    </source>
</evidence>
<evidence type="ECO:0000256" key="3">
    <source>
        <dbReference type="ARBA" id="ARBA00022490"/>
    </source>
</evidence>
<evidence type="ECO:0000256" key="6">
    <source>
        <dbReference type="SAM" id="Coils"/>
    </source>
</evidence>
<evidence type="ECO:0000259" key="8">
    <source>
        <dbReference type="Pfam" id="PF06886"/>
    </source>
</evidence>
<evidence type="ECO:0000313" key="10">
    <source>
        <dbReference type="Proteomes" id="UP001161247"/>
    </source>
</evidence>
<keyword evidence="4" id="KW-0493">Microtubule</keyword>
<dbReference type="AlphaFoldDB" id="A0AAV1DSN4"/>
<keyword evidence="6" id="KW-0175">Coiled coil</keyword>
<organism evidence="9 10">
    <name type="scientific">Oldenlandia corymbosa var. corymbosa</name>
    <dbReference type="NCBI Taxonomy" id="529605"/>
    <lineage>
        <taxon>Eukaryota</taxon>
        <taxon>Viridiplantae</taxon>
        <taxon>Streptophyta</taxon>
        <taxon>Embryophyta</taxon>
        <taxon>Tracheophyta</taxon>
        <taxon>Spermatophyta</taxon>
        <taxon>Magnoliopsida</taxon>
        <taxon>eudicotyledons</taxon>
        <taxon>Gunneridae</taxon>
        <taxon>Pentapetalae</taxon>
        <taxon>asterids</taxon>
        <taxon>lamiids</taxon>
        <taxon>Gentianales</taxon>
        <taxon>Rubiaceae</taxon>
        <taxon>Rubioideae</taxon>
        <taxon>Spermacoceae</taxon>
        <taxon>Hedyotis-Oldenlandia complex</taxon>
        <taxon>Oldenlandia</taxon>
    </lineage>
</organism>
<reference evidence="9" key="1">
    <citation type="submission" date="2023-03" db="EMBL/GenBank/DDBJ databases">
        <authorList>
            <person name="Julca I."/>
        </authorList>
    </citation>
    <scope>NUCLEOTIDE SEQUENCE</scope>
</reference>
<keyword evidence="3" id="KW-0963">Cytoplasm</keyword>
<accession>A0AAV1DSN4</accession>
<evidence type="ECO:0000313" key="9">
    <source>
        <dbReference type="EMBL" id="CAI9110297.1"/>
    </source>
</evidence>
<evidence type="ECO:0000256" key="2">
    <source>
        <dbReference type="ARBA" id="ARBA00005885"/>
    </source>
</evidence>
<comment type="subcellular location">
    <subcellularLocation>
        <location evidence="1">Cytoplasm</location>
        <location evidence="1">Cytoskeleton</location>
    </subcellularLocation>
</comment>
<dbReference type="Proteomes" id="UP001161247">
    <property type="component" value="Chromosome 6"/>
</dbReference>
<keyword evidence="5" id="KW-0206">Cytoskeleton</keyword>
<feature type="coiled-coil region" evidence="6">
    <location>
        <begin position="99"/>
        <end position="126"/>
    </location>
</feature>
<name>A0AAV1DSN4_OLDCO</name>
<dbReference type="GO" id="GO:0030295">
    <property type="term" value="F:protein kinase activator activity"/>
    <property type="evidence" value="ECO:0007669"/>
    <property type="project" value="TreeGrafter"/>
</dbReference>
<dbReference type="Pfam" id="PF06886">
    <property type="entry name" value="TPX2"/>
    <property type="match status" value="1"/>
</dbReference>
<comment type="similarity">
    <text evidence="2">Belongs to the TPX2 family.</text>
</comment>
<dbReference type="GO" id="GO:0005880">
    <property type="term" value="C:nuclear microtubule"/>
    <property type="evidence" value="ECO:0007669"/>
    <property type="project" value="TreeGrafter"/>
</dbReference>